<dbReference type="EC" id="2.7.7.59" evidence="7"/>
<dbReference type="InterPro" id="IPR006674">
    <property type="entry name" value="HD_domain"/>
</dbReference>
<dbReference type="EC" id="3.1.4.-" evidence="7"/>
<dbReference type="Pfam" id="PF01966">
    <property type="entry name" value="HD"/>
    <property type="match status" value="1"/>
</dbReference>
<keyword evidence="3" id="KW-0677">Repeat</keyword>
<dbReference type="GO" id="GO:0008773">
    <property type="term" value="F:[protein-PII] uridylyltransferase activity"/>
    <property type="evidence" value="ECO:0007669"/>
    <property type="project" value="UniProtKB-EC"/>
</dbReference>
<evidence type="ECO:0000256" key="3">
    <source>
        <dbReference type="ARBA" id="ARBA00022737"/>
    </source>
</evidence>
<protein>
    <recommendedName>
        <fullName evidence="7">Bifunctional uridylyltransferase/uridylyl-removing enzyme</fullName>
        <shortName evidence="7">UTase/UR</shortName>
    </recommendedName>
    <alternativeName>
        <fullName evidence="7">Bifunctional [protein-PII] modification enzyme</fullName>
    </alternativeName>
    <alternativeName>
        <fullName evidence="7">Bifunctional nitrogen sensor protein</fullName>
    </alternativeName>
    <domain>
        <recommendedName>
            <fullName evidence="7">[Protein-PII] uridylyltransferase</fullName>
            <shortName evidence="7">PII uridylyltransferase</shortName>
            <shortName evidence="7">UTase</shortName>
            <ecNumber evidence="7">2.7.7.59</ecNumber>
        </recommendedName>
    </domain>
    <domain>
        <recommendedName>
            <fullName evidence="7">[Protein-PII]-UMP uridylyl-removing enzyme</fullName>
            <shortName evidence="7">UR</shortName>
            <ecNumber evidence="7">3.1.4.-</ecNumber>
        </recommendedName>
    </domain>
</protein>
<organism evidence="10 11">
    <name type="scientific">Nocardioides zeicaulis</name>
    <dbReference type="NCBI Taxonomy" id="1776857"/>
    <lineage>
        <taxon>Bacteria</taxon>
        <taxon>Bacillati</taxon>
        <taxon>Actinomycetota</taxon>
        <taxon>Actinomycetes</taxon>
        <taxon>Propionibacteriales</taxon>
        <taxon>Nocardioidaceae</taxon>
        <taxon>Nocardioides</taxon>
    </lineage>
</organism>
<evidence type="ECO:0000256" key="7">
    <source>
        <dbReference type="HAMAP-Rule" id="MF_00277"/>
    </source>
</evidence>
<comment type="domain">
    <text evidence="7">Has four distinct domains: an N-terminal nucleotidyltransferase (NT) domain responsible for UTase activity, a central HD domain that encodes UR activity, and two C-terminal ACT domains that seem to have a role in glutamine sensing.</text>
</comment>
<evidence type="ECO:0000256" key="2">
    <source>
        <dbReference type="ARBA" id="ARBA00022695"/>
    </source>
</evidence>
<dbReference type="PANTHER" id="PTHR47320">
    <property type="entry name" value="BIFUNCTIONAL URIDYLYLTRANSFERASE/URIDYLYL-REMOVING ENZYME"/>
    <property type="match status" value="1"/>
</dbReference>
<comment type="cofactor">
    <cofactor evidence="7">
        <name>Mg(2+)</name>
        <dbReference type="ChEBI" id="CHEBI:18420"/>
    </cofactor>
</comment>
<dbReference type="SMART" id="SM00471">
    <property type="entry name" value="HDc"/>
    <property type="match status" value="1"/>
</dbReference>
<accession>A0ABV6DXK6</accession>
<dbReference type="RefSeq" id="WP_378517154.1">
    <property type="nucleotide sequence ID" value="NZ_CBCSDI010000013.1"/>
</dbReference>
<keyword evidence="2 7" id="KW-0548">Nucleotidyltransferase</keyword>
<dbReference type="PROSITE" id="PS51671">
    <property type="entry name" value="ACT"/>
    <property type="match status" value="1"/>
</dbReference>
<dbReference type="PROSITE" id="PS51831">
    <property type="entry name" value="HD"/>
    <property type="match status" value="1"/>
</dbReference>
<proteinExistence type="inferred from homology"/>
<dbReference type="EMBL" id="JBHLXH010000001">
    <property type="protein sequence ID" value="MFC0221467.1"/>
    <property type="molecule type" value="Genomic_DNA"/>
</dbReference>
<dbReference type="Proteomes" id="UP001589698">
    <property type="component" value="Unassembled WGS sequence"/>
</dbReference>
<dbReference type="Pfam" id="PF01842">
    <property type="entry name" value="ACT"/>
    <property type="match status" value="1"/>
</dbReference>
<dbReference type="InterPro" id="IPR013546">
    <property type="entry name" value="PII_UdlTrfase/GS_AdlTrfase"/>
</dbReference>
<keyword evidence="4 7" id="KW-0378">Hydrolase</keyword>
<feature type="region of interest" description="Uridylyltransferase" evidence="7">
    <location>
        <begin position="1"/>
        <end position="276"/>
    </location>
</feature>
<comment type="catalytic activity">
    <reaction evidence="7">
        <text>[protein-PII]-uridylyl-L-tyrosine + H2O = [protein-PII]-L-tyrosine + UMP + H(+)</text>
        <dbReference type="Rhea" id="RHEA:48600"/>
        <dbReference type="Rhea" id="RHEA-COMP:12147"/>
        <dbReference type="Rhea" id="RHEA-COMP:12148"/>
        <dbReference type="ChEBI" id="CHEBI:15377"/>
        <dbReference type="ChEBI" id="CHEBI:15378"/>
        <dbReference type="ChEBI" id="CHEBI:46858"/>
        <dbReference type="ChEBI" id="CHEBI:57865"/>
        <dbReference type="ChEBI" id="CHEBI:90602"/>
    </reaction>
</comment>
<evidence type="ECO:0000259" key="8">
    <source>
        <dbReference type="PROSITE" id="PS51671"/>
    </source>
</evidence>
<evidence type="ECO:0000256" key="5">
    <source>
        <dbReference type="ARBA" id="ARBA00022842"/>
    </source>
</evidence>
<dbReference type="InterPro" id="IPR002912">
    <property type="entry name" value="ACT_dom"/>
</dbReference>
<sequence>MTATDRRTRAASADELCRQAYAACGGPDAGVALVAVGGYGRGELAPWSDLDVVLVHEDGLDIGDLGSTLWYPLWDSGRRLDHSVRSMSQVLEAAADLRVALGLLDTRHVAGDPGLTLRLRTTMLADWRRQARSRLPELKAMTRKRHGVTGELAHASVPDVKEAEGGLRDAGVLKAIEASWLVDASTPALEAARLLLLDVRDEVQDLAGRPADRIAPEAWAPLAERLGLDGAGAAQRHVRSLGRRIAHLSRLAWRRTDAVLARPQGEKGRRTPALERIAPGLALSRGEVVLDAGTRPADDPTLLLRAAAEAASRDAVLAPTTAARLVREGAELPVPWPAPARDALVRLLASGPALLPVWDTLDEVDGIETFLPEWEQVRLLPHASAIHRFTVDRHVVETCAEAGALIRGVRRPDLLLVAALLHDIGKGSLHDHSVAGEPVARKIVTRMGFTDLDAEVVASLVRWHLLLADLGTTRDPDDPATTAELLAHVPDAASLELLRALTEADARATSPAAWTTWRASLVDQLVARAGAALGAEIAHALPTDQLPVPDVVRRDATAVAVTITPHEVGATVTVVAADRVGLLADVAGGLAALRVPVKAARAWSQVDGEGEWAVSAWEVPDAYLDAAVVRDRIRRVADGAQALPGLAARKEDELPPIVEVRPDASRASLVLEIRTADRPGVVHRVLTTLAELGLTVASAHVSTLGPQAVDVFYVQEVGGVRPTEERAAAAAHAVRTALGG</sequence>
<keyword evidence="11" id="KW-1185">Reference proteome</keyword>
<dbReference type="Pfam" id="PF08335">
    <property type="entry name" value="GlnD_UR_UTase"/>
    <property type="match status" value="1"/>
</dbReference>
<feature type="domain" description="ACT" evidence="8">
    <location>
        <begin position="670"/>
        <end position="740"/>
    </location>
</feature>
<dbReference type="CDD" id="cd04899">
    <property type="entry name" value="ACT_ACR-UUR-like_2"/>
    <property type="match status" value="1"/>
</dbReference>
<evidence type="ECO:0000313" key="10">
    <source>
        <dbReference type="EMBL" id="MFC0221467.1"/>
    </source>
</evidence>
<dbReference type="InterPro" id="IPR010043">
    <property type="entry name" value="UTase/UR"/>
</dbReference>
<dbReference type="InterPro" id="IPR045865">
    <property type="entry name" value="ACT-like_dom_sf"/>
</dbReference>
<dbReference type="HAMAP" id="MF_00277">
    <property type="entry name" value="PII_uridylyl_transf"/>
    <property type="match status" value="1"/>
</dbReference>
<evidence type="ECO:0000256" key="4">
    <source>
        <dbReference type="ARBA" id="ARBA00022801"/>
    </source>
</evidence>
<evidence type="ECO:0000313" key="11">
    <source>
        <dbReference type="Proteomes" id="UP001589698"/>
    </source>
</evidence>
<comment type="caution">
    <text evidence="10">The sequence shown here is derived from an EMBL/GenBank/DDBJ whole genome shotgun (WGS) entry which is preliminary data.</text>
</comment>
<dbReference type="InterPro" id="IPR003607">
    <property type="entry name" value="HD/PDEase_dom"/>
</dbReference>
<name>A0ABV6DXK6_9ACTN</name>
<reference evidence="10 11" key="1">
    <citation type="submission" date="2024-09" db="EMBL/GenBank/DDBJ databases">
        <authorList>
            <person name="Sun Q."/>
            <person name="Mori K."/>
        </authorList>
    </citation>
    <scope>NUCLEOTIDE SEQUENCE [LARGE SCALE GENOMIC DNA]</scope>
    <source>
        <strain evidence="10 11">CCM 8654</strain>
    </source>
</reference>
<keyword evidence="6 7" id="KW-0511">Multifunctional enzyme</keyword>
<evidence type="ECO:0000256" key="6">
    <source>
        <dbReference type="ARBA" id="ARBA00023268"/>
    </source>
</evidence>
<gene>
    <name evidence="7" type="primary">glnD</name>
    <name evidence="10" type="ORF">ACFFJG_03145</name>
</gene>
<dbReference type="SUPFAM" id="SSF55021">
    <property type="entry name" value="ACT-like"/>
    <property type="match status" value="1"/>
</dbReference>
<dbReference type="PANTHER" id="PTHR47320:SF1">
    <property type="entry name" value="BIFUNCTIONAL URIDYLYLTRANSFERASE_URIDYLYL-REMOVING ENZYME"/>
    <property type="match status" value="1"/>
</dbReference>
<comment type="caution">
    <text evidence="7">Lacks conserved residue(s) required for the propagation of feature annotation.</text>
</comment>
<dbReference type="Gene3D" id="1.10.3090.10">
    <property type="entry name" value="cca-adding enzyme, domain 2"/>
    <property type="match status" value="1"/>
</dbReference>
<evidence type="ECO:0000259" key="9">
    <source>
        <dbReference type="PROSITE" id="PS51831"/>
    </source>
</evidence>
<dbReference type="CDD" id="cd05401">
    <property type="entry name" value="NT_GlnE_GlnD_like"/>
    <property type="match status" value="1"/>
</dbReference>
<comment type="activity regulation">
    <text evidence="7">Uridylyltransferase (UTase) activity is inhibited by glutamine, while glutamine activates uridylyl-removing (UR) activity.</text>
</comment>
<comment type="function">
    <text evidence="7">Modifies, by uridylylation and deuridylylation, the PII regulatory proteins (GlnB and homologs), in response to the nitrogen status of the cell that GlnD senses through the glutamine level. Under low glutamine levels, catalyzes the conversion of the PII proteins and UTP to PII-UMP and PPi, while under higher glutamine levels, GlnD hydrolyzes PII-UMP to PII and UMP (deuridylylation). Thus, controls uridylylation state and activity of the PII proteins, and plays an important role in the regulation of nitrogen metabolism.</text>
</comment>
<keyword evidence="1 7" id="KW-0808">Transferase</keyword>
<dbReference type="Gene3D" id="3.30.70.260">
    <property type="match status" value="1"/>
</dbReference>
<dbReference type="CDD" id="cd00077">
    <property type="entry name" value="HDc"/>
    <property type="match status" value="1"/>
</dbReference>
<feature type="domain" description="HD" evidence="9">
    <location>
        <begin position="391"/>
        <end position="495"/>
    </location>
</feature>
<evidence type="ECO:0000256" key="1">
    <source>
        <dbReference type="ARBA" id="ARBA00022679"/>
    </source>
</evidence>
<dbReference type="SUPFAM" id="SSF109604">
    <property type="entry name" value="HD-domain/PDEase-like"/>
    <property type="match status" value="1"/>
</dbReference>
<dbReference type="NCBIfam" id="NF002895">
    <property type="entry name" value="PRK03381.1"/>
    <property type="match status" value="1"/>
</dbReference>
<dbReference type="InterPro" id="IPR043519">
    <property type="entry name" value="NT_sf"/>
</dbReference>
<keyword evidence="5 7" id="KW-0460">Magnesium</keyword>
<comment type="similarity">
    <text evidence="7">Belongs to the GlnD family.</text>
</comment>
<dbReference type="SUPFAM" id="SSF81301">
    <property type="entry name" value="Nucleotidyltransferase"/>
    <property type="match status" value="1"/>
</dbReference>
<comment type="catalytic activity">
    <reaction evidence="7">
        <text>[protein-PII]-L-tyrosine + UTP = [protein-PII]-uridylyl-L-tyrosine + diphosphate</text>
        <dbReference type="Rhea" id="RHEA:13673"/>
        <dbReference type="Rhea" id="RHEA-COMP:12147"/>
        <dbReference type="Rhea" id="RHEA-COMP:12148"/>
        <dbReference type="ChEBI" id="CHEBI:33019"/>
        <dbReference type="ChEBI" id="CHEBI:46398"/>
        <dbReference type="ChEBI" id="CHEBI:46858"/>
        <dbReference type="ChEBI" id="CHEBI:90602"/>
        <dbReference type="EC" id="2.7.7.59"/>
    </reaction>
</comment>